<feature type="region of interest" description="Disordered" evidence="1">
    <location>
        <begin position="255"/>
        <end position="290"/>
    </location>
</feature>
<accession>A0AAJ0FIQ0</accession>
<name>A0AAJ0FIQ0_9PEZI</name>
<evidence type="ECO:0000313" key="3">
    <source>
        <dbReference type="Proteomes" id="UP001244011"/>
    </source>
</evidence>
<feature type="compositionally biased region" description="Basic and acidic residues" evidence="1">
    <location>
        <begin position="198"/>
        <end position="216"/>
    </location>
</feature>
<feature type="region of interest" description="Disordered" evidence="1">
    <location>
        <begin position="81"/>
        <end position="164"/>
    </location>
</feature>
<dbReference type="EMBL" id="MU839026">
    <property type="protein sequence ID" value="KAK1763559.1"/>
    <property type="molecule type" value="Genomic_DNA"/>
</dbReference>
<evidence type="ECO:0000256" key="1">
    <source>
        <dbReference type="SAM" id="MobiDB-lite"/>
    </source>
</evidence>
<protein>
    <submittedName>
        <fullName evidence="2">Uncharacterized protein</fullName>
    </submittedName>
</protein>
<dbReference type="GeneID" id="85315140"/>
<feature type="region of interest" description="Disordered" evidence="1">
    <location>
        <begin position="177"/>
        <end position="217"/>
    </location>
</feature>
<evidence type="ECO:0000313" key="2">
    <source>
        <dbReference type="EMBL" id="KAK1763559.1"/>
    </source>
</evidence>
<proteinExistence type="predicted"/>
<feature type="compositionally biased region" description="Basic residues" evidence="1">
    <location>
        <begin position="88"/>
        <end position="98"/>
    </location>
</feature>
<gene>
    <name evidence="2" type="ORF">QBC33DRAFT_598086</name>
</gene>
<dbReference type="RefSeq" id="XP_060279772.1">
    <property type="nucleotide sequence ID" value="XM_060431953.1"/>
</dbReference>
<comment type="caution">
    <text evidence="2">The sequence shown here is derived from an EMBL/GenBank/DDBJ whole genome shotgun (WGS) entry which is preliminary data.</text>
</comment>
<sequence>MSHYTQQETKRHEGRSHSRGRSSRHSSGSSRSLFSGCFSADDSDGSSGSGNLKVSLGIFSWMLLGLGLTRPRPKEYRRMQKYGADAKPKKHHSHRRGGKERLARNEAPRNGRVYEYERREGSRQAHRERRQVIDKSIAPHGPRPVPQYQPSQRSRNERQVSPEQIDEDMLADLLRPEWKSPTTSPLPPSFTSRSGRSSGDHRGHSRPSERRSHSENLYHLTLTEDLVPKANNDHHSQRSNSHQVPLQRRVSGAAIANNTKGPGWVSTASRASNRTGLQGLPSAYRPQTHR</sequence>
<feature type="region of interest" description="Disordered" evidence="1">
    <location>
        <begin position="1"/>
        <end position="48"/>
    </location>
</feature>
<feature type="compositionally biased region" description="Basic and acidic residues" evidence="1">
    <location>
        <begin position="99"/>
        <end position="133"/>
    </location>
</feature>
<dbReference type="AlphaFoldDB" id="A0AAJ0FIQ0"/>
<dbReference type="Proteomes" id="UP001244011">
    <property type="component" value="Unassembled WGS sequence"/>
</dbReference>
<organism evidence="2 3">
    <name type="scientific">Phialemonium atrogriseum</name>
    <dbReference type="NCBI Taxonomy" id="1093897"/>
    <lineage>
        <taxon>Eukaryota</taxon>
        <taxon>Fungi</taxon>
        <taxon>Dikarya</taxon>
        <taxon>Ascomycota</taxon>
        <taxon>Pezizomycotina</taxon>
        <taxon>Sordariomycetes</taxon>
        <taxon>Sordariomycetidae</taxon>
        <taxon>Cephalothecales</taxon>
        <taxon>Cephalothecaceae</taxon>
        <taxon>Phialemonium</taxon>
    </lineage>
</organism>
<feature type="compositionally biased region" description="Basic residues" evidence="1">
    <location>
        <begin position="12"/>
        <end position="24"/>
    </location>
</feature>
<reference evidence="2" key="1">
    <citation type="submission" date="2023-06" db="EMBL/GenBank/DDBJ databases">
        <title>Genome-scale phylogeny and comparative genomics of the fungal order Sordariales.</title>
        <authorList>
            <consortium name="Lawrence Berkeley National Laboratory"/>
            <person name="Hensen N."/>
            <person name="Bonometti L."/>
            <person name="Westerberg I."/>
            <person name="Brannstrom I.O."/>
            <person name="Guillou S."/>
            <person name="Cros-Aarteil S."/>
            <person name="Calhoun S."/>
            <person name="Haridas S."/>
            <person name="Kuo A."/>
            <person name="Mondo S."/>
            <person name="Pangilinan J."/>
            <person name="Riley R."/>
            <person name="Labutti K."/>
            <person name="Andreopoulos B."/>
            <person name="Lipzen A."/>
            <person name="Chen C."/>
            <person name="Yanf M."/>
            <person name="Daum C."/>
            <person name="Ng V."/>
            <person name="Clum A."/>
            <person name="Steindorff A."/>
            <person name="Ohm R."/>
            <person name="Martin F."/>
            <person name="Silar P."/>
            <person name="Natvig D."/>
            <person name="Lalanne C."/>
            <person name="Gautier V."/>
            <person name="Ament-Velasquez S.L."/>
            <person name="Kruys A."/>
            <person name="Hutchinson M.I."/>
            <person name="Powell A.J."/>
            <person name="Barry K."/>
            <person name="Miller A.N."/>
            <person name="Grigoriev I.V."/>
            <person name="Debuchy R."/>
            <person name="Gladieux P."/>
            <person name="Thoren M.H."/>
            <person name="Johannesson H."/>
        </authorList>
    </citation>
    <scope>NUCLEOTIDE SEQUENCE</scope>
    <source>
        <strain evidence="2">8032-3</strain>
    </source>
</reference>
<feature type="compositionally biased region" description="Polar residues" evidence="1">
    <location>
        <begin position="256"/>
        <end position="276"/>
    </location>
</feature>
<keyword evidence="3" id="KW-1185">Reference proteome</keyword>